<name>Q4CXP2_TRYCC</name>
<dbReference type="RefSeq" id="XP_806894.1">
    <property type="nucleotide sequence ID" value="XM_801801.1"/>
</dbReference>
<gene>
    <name evidence="3" type="ORF">Tc00.1047053508033.20</name>
</gene>
<dbReference type="EMBL" id="AAHK01001519">
    <property type="protein sequence ID" value="EAN85043.1"/>
    <property type="molecule type" value="Genomic_DNA"/>
</dbReference>
<dbReference type="InParanoid" id="Q4CXP2"/>
<dbReference type="AlphaFoldDB" id="Q4CXP2"/>
<dbReference type="PaxDb" id="353153-Q4CXP2"/>
<dbReference type="GeneID" id="3537025"/>
<evidence type="ECO:0000256" key="2">
    <source>
        <dbReference type="SAM" id="SignalP"/>
    </source>
</evidence>
<reference evidence="3 4" key="1">
    <citation type="journal article" date="2005" name="Science">
        <title>The genome sequence of Trypanosoma cruzi, etiologic agent of Chagas disease.</title>
        <authorList>
            <person name="El-Sayed N.M."/>
            <person name="Myler P.J."/>
            <person name="Bartholomeu D.C."/>
            <person name="Nilsson D."/>
            <person name="Aggarwal G."/>
            <person name="Tran A.N."/>
            <person name="Ghedin E."/>
            <person name="Worthey E.A."/>
            <person name="Delcher A.L."/>
            <person name="Blandin G."/>
            <person name="Westenberger S.J."/>
            <person name="Caler E."/>
            <person name="Cerqueira G.C."/>
            <person name="Branche C."/>
            <person name="Haas B."/>
            <person name="Anupama A."/>
            <person name="Arner E."/>
            <person name="Aslund L."/>
            <person name="Attipoe P."/>
            <person name="Bontempi E."/>
            <person name="Bringaud F."/>
            <person name="Burton P."/>
            <person name="Cadag E."/>
            <person name="Campbell D.A."/>
            <person name="Carrington M."/>
            <person name="Crabtree J."/>
            <person name="Darban H."/>
            <person name="da Silveira J.F."/>
            <person name="de Jong P."/>
            <person name="Edwards K."/>
            <person name="Englund P.T."/>
            <person name="Fazelina G."/>
            <person name="Feldblyum T."/>
            <person name="Ferella M."/>
            <person name="Frasch A.C."/>
            <person name="Gull K."/>
            <person name="Horn D."/>
            <person name="Hou L."/>
            <person name="Huang Y."/>
            <person name="Kindlund E."/>
            <person name="Klingbeil M."/>
            <person name="Kluge S."/>
            <person name="Koo H."/>
            <person name="Lacerda D."/>
            <person name="Levin M.J."/>
            <person name="Lorenzi H."/>
            <person name="Louie T."/>
            <person name="Machado C.R."/>
            <person name="McCulloch R."/>
            <person name="McKenna A."/>
            <person name="Mizuno Y."/>
            <person name="Mottram J.C."/>
            <person name="Nelson S."/>
            <person name="Ochaya S."/>
            <person name="Osoegawa K."/>
            <person name="Pai G."/>
            <person name="Parsons M."/>
            <person name="Pentony M."/>
            <person name="Pettersson U."/>
            <person name="Pop M."/>
            <person name="Ramirez J.L."/>
            <person name="Rinta J."/>
            <person name="Robertson L."/>
            <person name="Salzberg S.L."/>
            <person name="Sanchez D.O."/>
            <person name="Seyler A."/>
            <person name="Sharma R."/>
            <person name="Shetty J."/>
            <person name="Simpson A.J."/>
            <person name="Sisk E."/>
            <person name="Tammi M.T."/>
            <person name="Tarleton R."/>
            <person name="Teixeira S."/>
            <person name="Van Aken S."/>
            <person name="Vogt C."/>
            <person name="Ward P.N."/>
            <person name="Wickstead B."/>
            <person name="Wortman J."/>
            <person name="White O."/>
            <person name="Fraser C.M."/>
            <person name="Stuart K.D."/>
            <person name="Andersson B."/>
        </authorList>
    </citation>
    <scope>NUCLEOTIDE SEQUENCE [LARGE SCALE GENOMIC DNA]</scope>
    <source>
        <strain evidence="3 4">CL Brener</strain>
    </source>
</reference>
<proteinExistence type="predicted"/>
<keyword evidence="2" id="KW-0732">Signal</keyword>
<dbReference type="Proteomes" id="UP000002296">
    <property type="component" value="Unassembled WGS sequence"/>
</dbReference>
<feature type="signal peptide" evidence="2">
    <location>
        <begin position="1"/>
        <end position="17"/>
    </location>
</feature>
<dbReference type="VEuPathDB" id="TriTrypDB:TcCLB.508033.20"/>
<protein>
    <recommendedName>
        <fullName evidence="5">Secreted protein</fullName>
    </recommendedName>
</protein>
<keyword evidence="4" id="KW-1185">Reference proteome</keyword>
<accession>Q4CXP2</accession>
<evidence type="ECO:0000313" key="3">
    <source>
        <dbReference type="EMBL" id="EAN85043.1"/>
    </source>
</evidence>
<organism evidence="3 4">
    <name type="scientific">Trypanosoma cruzi (strain CL Brener)</name>
    <dbReference type="NCBI Taxonomy" id="353153"/>
    <lineage>
        <taxon>Eukaryota</taxon>
        <taxon>Discoba</taxon>
        <taxon>Euglenozoa</taxon>
        <taxon>Kinetoplastea</taxon>
        <taxon>Metakinetoplastina</taxon>
        <taxon>Trypanosomatida</taxon>
        <taxon>Trypanosomatidae</taxon>
        <taxon>Trypanosoma</taxon>
        <taxon>Schizotrypanum</taxon>
    </lineage>
</organism>
<evidence type="ECO:0008006" key="5">
    <source>
        <dbReference type="Google" id="ProtNLM"/>
    </source>
</evidence>
<sequence length="127" mass="13955">MGCLFFFLRPAANLVWSWQQRWGSATAHLPCVSHLLPLLPRCVGGGGDERLRRWSCAPVGEGRHRPLLTATVFAAGDVTGGRHRCHSQPRWMRAALRLPPLSSSSLSTAVTRHTHRRAASRPPSGCL</sequence>
<comment type="caution">
    <text evidence="3">The sequence shown here is derived from an EMBL/GenBank/DDBJ whole genome shotgun (WGS) entry which is preliminary data.</text>
</comment>
<evidence type="ECO:0000313" key="4">
    <source>
        <dbReference type="Proteomes" id="UP000002296"/>
    </source>
</evidence>
<dbReference type="KEGG" id="tcr:508033.20"/>
<feature type="region of interest" description="Disordered" evidence="1">
    <location>
        <begin position="105"/>
        <end position="127"/>
    </location>
</feature>
<evidence type="ECO:0000256" key="1">
    <source>
        <dbReference type="SAM" id="MobiDB-lite"/>
    </source>
</evidence>
<feature type="chain" id="PRO_5004236350" description="Secreted protein" evidence="2">
    <location>
        <begin position="18"/>
        <end position="127"/>
    </location>
</feature>